<dbReference type="RefSeq" id="WP_012325763.1">
    <property type="nucleotide sequence ID" value="NC_010506.1"/>
</dbReference>
<proteinExistence type="inferred from homology"/>
<keyword evidence="2" id="KW-0560">Oxidoreductase</keyword>
<dbReference type="NCBIfam" id="NF042423">
    <property type="entry name" value="oxyalk_red_Shew"/>
    <property type="match status" value="1"/>
</dbReference>
<dbReference type="AlphaFoldDB" id="B1KMP9"/>
<accession>B1KMP9</accession>
<evidence type="ECO:0000256" key="2">
    <source>
        <dbReference type="ARBA" id="ARBA00023002"/>
    </source>
</evidence>
<protein>
    <submittedName>
        <fullName evidence="4">3-beta hydroxysteroid dehydrogenase/isomerase</fullName>
    </submittedName>
</protein>
<evidence type="ECO:0000313" key="4">
    <source>
        <dbReference type="EMBL" id="ACA87427.1"/>
    </source>
</evidence>
<organism evidence="4 5">
    <name type="scientific">Shewanella woodyi (strain ATCC 51908 / MS32)</name>
    <dbReference type="NCBI Taxonomy" id="392500"/>
    <lineage>
        <taxon>Bacteria</taxon>
        <taxon>Pseudomonadati</taxon>
        <taxon>Pseudomonadota</taxon>
        <taxon>Gammaproteobacteria</taxon>
        <taxon>Alteromonadales</taxon>
        <taxon>Shewanellaceae</taxon>
        <taxon>Shewanella</taxon>
    </lineage>
</organism>
<dbReference type="InterPro" id="IPR050177">
    <property type="entry name" value="Lipid_A_modif_metabolic_enz"/>
</dbReference>
<dbReference type="PANTHER" id="PTHR43245">
    <property type="entry name" value="BIFUNCTIONAL POLYMYXIN RESISTANCE PROTEIN ARNA"/>
    <property type="match status" value="1"/>
</dbReference>
<dbReference type="HOGENOM" id="CLU_007383_6_1_6"/>
<feature type="domain" description="3-beta hydroxysteroid dehydrogenase/isomerase" evidence="3">
    <location>
        <begin position="35"/>
        <end position="276"/>
    </location>
</feature>
<dbReference type="GO" id="GO:0016853">
    <property type="term" value="F:isomerase activity"/>
    <property type="evidence" value="ECO:0007669"/>
    <property type="project" value="UniProtKB-KW"/>
</dbReference>
<dbReference type="KEGG" id="swd:Swoo_3156"/>
<keyword evidence="4" id="KW-0413">Isomerase</keyword>
<name>B1KMP9_SHEWM</name>
<comment type="similarity">
    <text evidence="1">Belongs to the 3-beta-HSD family.</text>
</comment>
<reference evidence="4 5" key="1">
    <citation type="submission" date="2008-02" db="EMBL/GenBank/DDBJ databases">
        <title>Complete sequence of Shewanella woodyi ATCC 51908.</title>
        <authorList>
            <consortium name="US DOE Joint Genome Institute"/>
            <person name="Copeland A."/>
            <person name="Lucas S."/>
            <person name="Lapidus A."/>
            <person name="Glavina del Rio T."/>
            <person name="Dalin E."/>
            <person name="Tice H."/>
            <person name="Bruce D."/>
            <person name="Goodwin L."/>
            <person name="Pitluck S."/>
            <person name="Sims D."/>
            <person name="Brettin T."/>
            <person name="Detter J.C."/>
            <person name="Han C."/>
            <person name="Kuske C.R."/>
            <person name="Schmutz J."/>
            <person name="Larimer F."/>
            <person name="Land M."/>
            <person name="Hauser L."/>
            <person name="Kyrpides N."/>
            <person name="Lykidis A."/>
            <person name="Zhao J.-S."/>
            <person name="Richardson P."/>
        </authorList>
    </citation>
    <scope>NUCLEOTIDE SEQUENCE [LARGE SCALE GENOMIC DNA]</scope>
    <source>
        <strain evidence="5">ATCC 51908 / MS32</strain>
    </source>
</reference>
<evidence type="ECO:0000313" key="5">
    <source>
        <dbReference type="Proteomes" id="UP000002168"/>
    </source>
</evidence>
<evidence type="ECO:0000256" key="1">
    <source>
        <dbReference type="ARBA" id="ARBA00009219"/>
    </source>
</evidence>
<dbReference type="Gene3D" id="3.40.50.720">
    <property type="entry name" value="NAD(P)-binding Rossmann-like Domain"/>
    <property type="match status" value="1"/>
</dbReference>
<dbReference type="InterPro" id="IPR036291">
    <property type="entry name" value="NAD(P)-bd_dom_sf"/>
</dbReference>
<dbReference type="Proteomes" id="UP000002168">
    <property type="component" value="Chromosome"/>
</dbReference>
<dbReference type="InterPro" id="IPR053585">
    <property type="entry name" value="3-beta-HSD-like"/>
</dbReference>
<dbReference type="GO" id="GO:0006694">
    <property type="term" value="P:steroid biosynthetic process"/>
    <property type="evidence" value="ECO:0007669"/>
    <property type="project" value="InterPro"/>
</dbReference>
<dbReference type="Pfam" id="PF01073">
    <property type="entry name" value="3Beta_HSD"/>
    <property type="match status" value="1"/>
</dbReference>
<dbReference type="STRING" id="392500.Swoo_3156"/>
<dbReference type="SUPFAM" id="SSF51735">
    <property type="entry name" value="NAD(P)-binding Rossmann-fold domains"/>
    <property type="match status" value="1"/>
</dbReference>
<dbReference type="InterPro" id="IPR002225">
    <property type="entry name" value="3Beta_OHSteriod_DH/Estase"/>
</dbReference>
<gene>
    <name evidence="4" type="ordered locus">Swoo_3156</name>
</gene>
<dbReference type="EMBL" id="CP000961">
    <property type="protein sequence ID" value="ACA87427.1"/>
    <property type="molecule type" value="Genomic_DNA"/>
</dbReference>
<keyword evidence="5" id="KW-1185">Reference proteome</keyword>
<sequence length="361" mass="39197">MSEMPDMNGLELHNFAIEEQVALSKLKAKAHHAFVTGAGGFLGKAICKRLLAAGIQVTGFARGDYPELSAMGVKMIKGDIADQTSVIEAMKGCDLVFHVASKAGVWGSKLSYFSPNVAGAAHIIQGCKQLGIANLVYTSTPSVTFAGEDEAGLDETAPYAETFLNYYGESKAVAEKMMIDANSEVLKTVSLRPHLIWGPEDPHLVPRVISRAKAGRLKLVGREDKLVDTIYVDNAAYAHILAAINLSEPDTKVAGKAYYLSNDEPITMADMLNKILACVDMPKVTQRVPASLAYGVGVILEAYYSLMNKQEEPVMTRFVARQLSTSHYFDISAAKTDFGYSAIVSIDQGMVKLREYLTEIE</sequence>
<evidence type="ECO:0000259" key="3">
    <source>
        <dbReference type="Pfam" id="PF01073"/>
    </source>
</evidence>
<dbReference type="PANTHER" id="PTHR43245:SF51">
    <property type="entry name" value="SHORT CHAIN DEHYDROGENASE_REDUCTASE FAMILY 42E, MEMBER 2"/>
    <property type="match status" value="1"/>
</dbReference>
<dbReference type="GO" id="GO:0016616">
    <property type="term" value="F:oxidoreductase activity, acting on the CH-OH group of donors, NAD or NADP as acceptor"/>
    <property type="evidence" value="ECO:0007669"/>
    <property type="project" value="InterPro"/>
</dbReference>
<dbReference type="eggNOG" id="COG0451">
    <property type="taxonomic scope" value="Bacteria"/>
</dbReference>